<organism evidence="3 4">
    <name type="scientific">Actinia tenebrosa</name>
    <name type="common">Australian red waratah sea anemone</name>
    <dbReference type="NCBI Taxonomy" id="6105"/>
    <lineage>
        <taxon>Eukaryota</taxon>
        <taxon>Metazoa</taxon>
        <taxon>Cnidaria</taxon>
        <taxon>Anthozoa</taxon>
        <taxon>Hexacorallia</taxon>
        <taxon>Actiniaria</taxon>
        <taxon>Actiniidae</taxon>
        <taxon>Actinia</taxon>
    </lineage>
</organism>
<dbReference type="InterPro" id="IPR016187">
    <property type="entry name" value="CTDL_fold"/>
</dbReference>
<dbReference type="AlphaFoldDB" id="A0A6P8IKF2"/>
<reference evidence="4" key="1">
    <citation type="submission" date="2025-08" db="UniProtKB">
        <authorList>
            <consortium name="RefSeq"/>
        </authorList>
    </citation>
    <scope>IDENTIFICATION</scope>
    <source>
        <tissue evidence="4">Tentacle</tissue>
    </source>
</reference>
<dbReference type="Gene3D" id="3.10.100.10">
    <property type="entry name" value="Mannose-Binding Protein A, subunit A"/>
    <property type="match status" value="1"/>
</dbReference>
<dbReference type="SUPFAM" id="SSF49899">
    <property type="entry name" value="Concanavalin A-like lectins/glucanases"/>
    <property type="match status" value="1"/>
</dbReference>
<sequence length="221" mass="24732">MASGRLCLRMPSILVTCDVVFVHLDLGGGWYRINDAAVKIIHENKTWIDARAHCQSQGADLASIKTNYENLFIIDMFLKSMTSEGNNIALPGNDLPGLLKYWALDGTDGDVVLKGTPSPSYEVVDGEKALYLPGFKGYAEVPVVLMNPEGYTFMLWFKPSNQSIVQWEDVYGDWTPSQPRFYLRLSRAQSRITITVRKEDGSSMHSARAEHKRAKLDPSNS</sequence>
<evidence type="ECO:0000256" key="1">
    <source>
        <dbReference type="SAM" id="MobiDB-lite"/>
    </source>
</evidence>
<name>A0A6P8IKF2_ACTTE</name>
<evidence type="ECO:0000313" key="3">
    <source>
        <dbReference type="Proteomes" id="UP000515163"/>
    </source>
</evidence>
<feature type="region of interest" description="Disordered" evidence="1">
    <location>
        <begin position="197"/>
        <end position="221"/>
    </location>
</feature>
<dbReference type="Proteomes" id="UP000515163">
    <property type="component" value="Unplaced"/>
</dbReference>
<keyword evidence="3" id="KW-1185">Reference proteome</keyword>
<dbReference type="InParanoid" id="A0A6P8IKF2"/>
<proteinExistence type="predicted"/>
<protein>
    <submittedName>
        <fullName evidence="4">Uncharacterized protein LOC116302152</fullName>
    </submittedName>
</protein>
<dbReference type="OrthoDB" id="7357196at2759"/>
<feature type="chain" id="PRO_5027969070" evidence="2">
    <location>
        <begin position="18"/>
        <end position="221"/>
    </location>
</feature>
<evidence type="ECO:0000256" key="2">
    <source>
        <dbReference type="SAM" id="SignalP"/>
    </source>
</evidence>
<feature type="signal peptide" evidence="2">
    <location>
        <begin position="1"/>
        <end position="17"/>
    </location>
</feature>
<gene>
    <name evidence="4" type="primary">LOC116302152</name>
</gene>
<keyword evidence="2" id="KW-0732">Signal</keyword>
<evidence type="ECO:0000313" key="4">
    <source>
        <dbReference type="RefSeq" id="XP_031567232.1"/>
    </source>
</evidence>
<dbReference type="GeneID" id="116302152"/>
<dbReference type="KEGG" id="aten:116302152"/>
<dbReference type="SUPFAM" id="SSF56436">
    <property type="entry name" value="C-type lectin-like"/>
    <property type="match status" value="1"/>
</dbReference>
<accession>A0A6P8IKF2</accession>
<dbReference type="CDD" id="cd00037">
    <property type="entry name" value="CLECT"/>
    <property type="match status" value="1"/>
</dbReference>
<dbReference type="InterPro" id="IPR016186">
    <property type="entry name" value="C-type_lectin-like/link_sf"/>
</dbReference>
<dbReference type="InterPro" id="IPR013320">
    <property type="entry name" value="ConA-like_dom_sf"/>
</dbReference>
<dbReference type="RefSeq" id="XP_031567232.1">
    <property type="nucleotide sequence ID" value="XM_031711372.1"/>
</dbReference>